<gene>
    <name evidence="3" type="ORF">EUA07_01035</name>
</gene>
<feature type="domain" description="ANTAR" evidence="2">
    <location>
        <begin position="13"/>
        <end position="74"/>
    </location>
</feature>
<dbReference type="Proteomes" id="UP000293291">
    <property type="component" value="Unassembled WGS sequence"/>
</dbReference>
<proteinExistence type="predicted"/>
<sequence length="153" mass="16523">MGDPTPDPRWYVIERPGGVDMLRPVNESDSCLVEQAKGALMLRYGVGSRESLAVLERWSLEAGVPVRDVADALVTGICLGRVTAETDGMVRWLEQRLRGGISDLREDGEEGEGLAPGEGAAVPAVPAPARTPAGPRQWRYHSAVHAARVLRSR</sequence>
<evidence type="ECO:0000259" key="2">
    <source>
        <dbReference type="PROSITE" id="PS50921"/>
    </source>
</evidence>
<feature type="region of interest" description="Disordered" evidence="1">
    <location>
        <begin position="104"/>
        <end position="137"/>
    </location>
</feature>
<accession>A0A4Q2SM62</accession>
<dbReference type="GO" id="GO:0003723">
    <property type="term" value="F:RNA binding"/>
    <property type="evidence" value="ECO:0007669"/>
    <property type="project" value="InterPro"/>
</dbReference>
<dbReference type="AlphaFoldDB" id="A0A4Q2SM62"/>
<reference evidence="3 4" key="1">
    <citation type="submission" date="2019-01" db="EMBL/GenBank/DDBJ databases">
        <title>Novel species of Nocardioides.</title>
        <authorList>
            <person name="Liu Q."/>
            <person name="Xin Y.-H."/>
        </authorList>
    </citation>
    <scope>NUCLEOTIDE SEQUENCE [LARGE SCALE GENOMIC DNA]</scope>
    <source>
        <strain evidence="3 4">CGMCC 4.6875</strain>
    </source>
</reference>
<dbReference type="Pfam" id="PF03861">
    <property type="entry name" value="ANTAR"/>
    <property type="match status" value="1"/>
</dbReference>
<organism evidence="3 4">
    <name type="scientific">Nocardioides ganghwensis</name>
    <dbReference type="NCBI Taxonomy" id="252230"/>
    <lineage>
        <taxon>Bacteria</taxon>
        <taxon>Bacillati</taxon>
        <taxon>Actinomycetota</taxon>
        <taxon>Actinomycetes</taxon>
        <taxon>Propionibacteriales</taxon>
        <taxon>Nocardioidaceae</taxon>
        <taxon>Nocardioides</taxon>
    </lineage>
</organism>
<name>A0A4Q2SM62_9ACTN</name>
<feature type="compositionally biased region" description="Low complexity" evidence="1">
    <location>
        <begin position="113"/>
        <end position="135"/>
    </location>
</feature>
<dbReference type="OrthoDB" id="3787288at2"/>
<dbReference type="Gene3D" id="1.10.10.10">
    <property type="entry name" value="Winged helix-like DNA-binding domain superfamily/Winged helix DNA-binding domain"/>
    <property type="match status" value="1"/>
</dbReference>
<dbReference type="PROSITE" id="PS50921">
    <property type="entry name" value="ANTAR"/>
    <property type="match status" value="1"/>
</dbReference>
<keyword evidence="4" id="KW-1185">Reference proteome</keyword>
<dbReference type="EMBL" id="SDWU01000001">
    <property type="protein sequence ID" value="RYC05108.1"/>
    <property type="molecule type" value="Genomic_DNA"/>
</dbReference>
<evidence type="ECO:0000313" key="3">
    <source>
        <dbReference type="EMBL" id="RYC05108.1"/>
    </source>
</evidence>
<dbReference type="SMART" id="SM01012">
    <property type="entry name" value="ANTAR"/>
    <property type="match status" value="1"/>
</dbReference>
<protein>
    <submittedName>
        <fullName evidence="3">ANTAR domain-containing protein</fullName>
    </submittedName>
</protein>
<evidence type="ECO:0000256" key="1">
    <source>
        <dbReference type="SAM" id="MobiDB-lite"/>
    </source>
</evidence>
<dbReference type="InterPro" id="IPR036388">
    <property type="entry name" value="WH-like_DNA-bd_sf"/>
</dbReference>
<dbReference type="InterPro" id="IPR005561">
    <property type="entry name" value="ANTAR"/>
</dbReference>
<comment type="caution">
    <text evidence="3">The sequence shown here is derived from an EMBL/GenBank/DDBJ whole genome shotgun (WGS) entry which is preliminary data.</text>
</comment>
<evidence type="ECO:0000313" key="4">
    <source>
        <dbReference type="Proteomes" id="UP000293291"/>
    </source>
</evidence>